<dbReference type="GeneID" id="72007046"/>
<evidence type="ECO:0000313" key="2">
    <source>
        <dbReference type="EMBL" id="KAH9842506.1"/>
    </source>
</evidence>
<evidence type="ECO:0000259" key="1">
    <source>
        <dbReference type="Pfam" id="PF20231"/>
    </source>
</evidence>
<accession>A0ABQ8KUK5</accession>
<feature type="domain" description="DUF6589" evidence="1">
    <location>
        <begin position="338"/>
        <end position="712"/>
    </location>
</feature>
<dbReference type="EMBL" id="JADCUA010000002">
    <property type="protein sequence ID" value="KAH9842506.1"/>
    <property type="molecule type" value="Genomic_DNA"/>
</dbReference>
<comment type="caution">
    <text evidence="2">The sequence shown here is derived from an EMBL/GenBank/DDBJ whole genome shotgun (WGS) entry which is preliminary data.</text>
</comment>
<reference evidence="2 3" key="1">
    <citation type="journal article" date="2021" name="Environ. Microbiol.">
        <title>Gene family expansions and transcriptome signatures uncover fungal adaptations to wood decay.</title>
        <authorList>
            <person name="Hage H."/>
            <person name="Miyauchi S."/>
            <person name="Viragh M."/>
            <person name="Drula E."/>
            <person name="Min B."/>
            <person name="Chaduli D."/>
            <person name="Navarro D."/>
            <person name="Favel A."/>
            <person name="Norest M."/>
            <person name="Lesage-Meessen L."/>
            <person name="Balint B."/>
            <person name="Merenyi Z."/>
            <person name="de Eugenio L."/>
            <person name="Morin E."/>
            <person name="Martinez A.T."/>
            <person name="Baldrian P."/>
            <person name="Stursova M."/>
            <person name="Martinez M.J."/>
            <person name="Novotny C."/>
            <person name="Magnuson J.K."/>
            <person name="Spatafora J.W."/>
            <person name="Maurice S."/>
            <person name="Pangilinan J."/>
            <person name="Andreopoulos W."/>
            <person name="LaButti K."/>
            <person name="Hundley H."/>
            <person name="Na H."/>
            <person name="Kuo A."/>
            <person name="Barry K."/>
            <person name="Lipzen A."/>
            <person name="Henrissat B."/>
            <person name="Riley R."/>
            <person name="Ahrendt S."/>
            <person name="Nagy L.G."/>
            <person name="Grigoriev I.V."/>
            <person name="Martin F."/>
            <person name="Rosso M.N."/>
        </authorList>
    </citation>
    <scope>NUCLEOTIDE SEQUENCE [LARGE SCALE GENOMIC DNA]</scope>
    <source>
        <strain evidence="2 3">CIRM-BRFM 1785</strain>
    </source>
</reference>
<gene>
    <name evidence="2" type="ORF">C8Q71DRAFT_827213</name>
</gene>
<name>A0ABQ8KUK5_9APHY</name>
<keyword evidence="3" id="KW-1185">Reference proteome</keyword>
<dbReference type="InterPro" id="IPR046496">
    <property type="entry name" value="DUF6589"/>
</dbReference>
<evidence type="ECO:0000313" key="3">
    <source>
        <dbReference type="Proteomes" id="UP000814176"/>
    </source>
</evidence>
<organism evidence="2 3">
    <name type="scientific">Rhodofomes roseus</name>
    <dbReference type="NCBI Taxonomy" id="34475"/>
    <lineage>
        <taxon>Eukaryota</taxon>
        <taxon>Fungi</taxon>
        <taxon>Dikarya</taxon>
        <taxon>Basidiomycota</taxon>
        <taxon>Agaricomycotina</taxon>
        <taxon>Agaricomycetes</taxon>
        <taxon>Polyporales</taxon>
        <taxon>Rhodofomes</taxon>
    </lineage>
</organism>
<dbReference type="Pfam" id="PF20231">
    <property type="entry name" value="DUF6589"/>
    <property type="match status" value="1"/>
</dbReference>
<dbReference type="RefSeq" id="XP_047783553.1">
    <property type="nucleotide sequence ID" value="XM_047926314.1"/>
</dbReference>
<proteinExistence type="predicted"/>
<dbReference type="Proteomes" id="UP000814176">
    <property type="component" value="Unassembled WGS sequence"/>
</dbReference>
<protein>
    <recommendedName>
        <fullName evidence="1">DUF6589 domain-containing protein</fullName>
    </recommendedName>
</protein>
<sequence length="806" mass="89850">MLSPTIINDILVYLRAHDTCLSELILAVFRNPHFATHAFTQDIARNVTDILSAFSRHEKTSDALYTWAHDHMKQDYHQSALRLAQKQNGWHFSALHATAEQFEEFRIEDMAKDFRDLEPRLWDLVGYLLSGEDADATASESGGGGASAMNEDDYFAAFGDDGIFATTDADHPDEKPETRRARILKERQWSLRSIRSVVILSIIMQTINQQCNALGAINGLFFHACVTPDKVIKALAHMGVSISPYTINNAVKSLSRQSVEAISALGESLISAFAYDNFELKLHTVTPTIENPGGDLVHLTSGDVFQLDHGVTREDLRCSAELWATSPRNPDFAGAIGRPEPVECIPVKKLQHHPARTMEVNNSTVDGNISAIESLCAQAGLGCPTEIRRDGASAKEPRSVTDISDYVVLFHGDLGTMERVLSALRARSIEDSAWRRLQFVVFIPGLFHFKMACVDGIWRVFIKPKDARGDNMLMQYIGLLRPKETGKYGSHPTFRQMHEVVQHIGIILRLDAWRVEASHSSRQEQSLETWAAEHKPGLAELWAVAQTLARDYVPGQRKGPRLFELRRQGARRDEQRENVLLLQELLLLYEQLSWAMNAGDIGRVEWVLPSWIAVFKATGKHKYANHMTKFFTDLHKIYPQKLRHAIRYNILVNPKGKADSFRGVDWVEEYNNLLTKDTYGGEGSNYTVNRILTESPNILVYRSCIRNAERNYILNGLTTARGLPDMTATFAGTLSHMSATLKPNNTIEGRKSDENIQDPVAKGMELMISDATDNVLGGGDSGEGADVEGRGVIGSITADDLLGGVS</sequence>